<dbReference type="AlphaFoldDB" id="A0A068F123"/>
<protein>
    <submittedName>
        <fullName evidence="2">Uncharacterized protein</fullName>
    </submittedName>
</protein>
<evidence type="ECO:0000313" key="3">
    <source>
        <dbReference type="Proteomes" id="UP000007721"/>
    </source>
</evidence>
<accession>A0A068F123</accession>
<evidence type="ECO:0000313" key="2">
    <source>
        <dbReference type="EMBL" id="AID57991.1"/>
    </source>
</evidence>
<keyword evidence="1" id="KW-0812">Transmembrane</keyword>
<proteinExistence type="predicted"/>
<dbReference type="STRING" id="316067.Geob_3873"/>
<evidence type="ECO:0000256" key="1">
    <source>
        <dbReference type="SAM" id="Phobius"/>
    </source>
</evidence>
<organism evidence="2 3">
    <name type="scientific">Geotalea daltonii (strain DSM 22248 / JCM 15807 / FRC-32)</name>
    <name type="common">Geobacter daltonii</name>
    <dbReference type="NCBI Taxonomy" id="316067"/>
    <lineage>
        <taxon>Bacteria</taxon>
        <taxon>Pseudomonadati</taxon>
        <taxon>Thermodesulfobacteriota</taxon>
        <taxon>Desulfuromonadia</taxon>
        <taxon>Geobacterales</taxon>
        <taxon>Geobacteraceae</taxon>
        <taxon>Geotalea</taxon>
    </lineage>
</organism>
<sequence length="85" mass="9459">MVHAITWNLLICLAHLQKAAPPFFGYFCLSICYVKYLLLVFPLVRGLLILFTVAPFIVGDDIGDVGRLIRCHPVQLPAKPSGLHI</sequence>
<feature type="transmembrane region" description="Helical" evidence="1">
    <location>
        <begin position="35"/>
        <end position="58"/>
    </location>
</feature>
<name>A0A068F123_GEODF</name>
<keyword evidence="1" id="KW-1133">Transmembrane helix</keyword>
<keyword evidence="3" id="KW-1185">Reference proteome</keyword>
<reference evidence="2 3" key="1">
    <citation type="submission" date="2009-01" db="EMBL/GenBank/DDBJ databases">
        <title>Complete sequence of Geobacter sp. FRC-32.</title>
        <authorList>
            <consortium name="US DOE Joint Genome Institute"/>
            <person name="Lucas S."/>
            <person name="Copeland A."/>
            <person name="Lapidus A."/>
            <person name="Glavina del Rio T."/>
            <person name="Dalin E."/>
            <person name="Tice H."/>
            <person name="Bruce D."/>
            <person name="Goodwin L."/>
            <person name="Pitluck S."/>
            <person name="Saunders E."/>
            <person name="Brettin T."/>
            <person name="Detter J.C."/>
            <person name="Han C."/>
            <person name="Larimer F."/>
            <person name="Land M."/>
            <person name="Hauser L."/>
            <person name="Kyrpides N."/>
            <person name="Ovchinnikova G."/>
            <person name="Kostka J."/>
            <person name="Richardson P."/>
        </authorList>
    </citation>
    <scope>NUCLEOTIDE SEQUENCE [LARGE SCALE GENOMIC DNA]</scope>
    <source>
        <strain evidence="3">DSM 22248 / JCM 15807 / FRC-32</strain>
    </source>
</reference>
<dbReference type="EMBL" id="CP001390">
    <property type="protein sequence ID" value="AID57991.1"/>
    <property type="molecule type" value="Genomic_DNA"/>
</dbReference>
<gene>
    <name evidence="2" type="ordered locus">Geob_3873</name>
</gene>
<dbReference type="KEGG" id="geo:Geob_3873"/>
<keyword evidence="1" id="KW-0472">Membrane</keyword>
<dbReference type="Proteomes" id="UP000007721">
    <property type="component" value="Chromosome"/>
</dbReference>
<dbReference type="HOGENOM" id="CLU_2507991_0_0_7"/>